<protein>
    <recommendedName>
        <fullName evidence="4">DUF202 domain-containing protein</fullName>
    </recommendedName>
</protein>
<dbReference type="EMBL" id="JBHTEC010000004">
    <property type="protein sequence ID" value="MFD0287792.1"/>
    <property type="molecule type" value="Genomic_DNA"/>
</dbReference>
<evidence type="ECO:0000313" key="3">
    <source>
        <dbReference type="Proteomes" id="UP001596957"/>
    </source>
</evidence>
<keyword evidence="1" id="KW-1133">Transmembrane helix</keyword>
<dbReference type="Proteomes" id="UP001596957">
    <property type="component" value="Unassembled WGS sequence"/>
</dbReference>
<gene>
    <name evidence="2" type="ORF">ACFQZP_40445</name>
</gene>
<keyword evidence="1" id="KW-0812">Transmembrane</keyword>
<name>A0ABW2VV14_9ACTN</name>
<feature type="transmembrane region" description="Helical" evidence="1">
    <location>
        <begin position="26"/>
        <end position="47"/>
    </location>
</feature>
<keyword evidence="1" id="KW-0472">Membrane</keyword>
<accession>A0ABW2VV14</accession>
<organism evidence="2 3">
    <name type="scientific">Streptomyces lutosisoli</name>
    <dbReference type="NCBI Taxonomy" id="2665721"/>
    <lineage>
        <taxon>Bacteria</taxon>
        <taxon>Bacillati</taxon>
        <taxon>Actinomycetota</taxon>
        <taxon>Actinomycetes</taxon>
        <taxon>Kitasatosporales</taxon>
        <taxon>Streptomycetaceae</taxon>
        <taxon>Streptomyces</taxon>
    </lineage>
</organism>
<comment type="caution">
    <text evidence="2">The sequence shown here is derived from an EMBL/GenBank/DDBJ whole genome shotgun (WGS) entry which is preliminary data.</text>
</comment>
<proteinExistence type="predicted"/>
<evidence type="ECO:0008006" key="4">
    <source>
        <dbReference type="Google" id="ProtNLM"/>
    </source>
</evidence>
<keyword evidence="3" id="KW-1185">Reference proteome</keyword>
<evidence type="ECO:0000256" key="1">
    <source>
        <dbReference type="SAM" id="Phobius"/>
    </source>
</evidence>
<evidence type="ECO:0000313" key="2">
    <source>
        <dbReference type="EMBL" id="MFD0287792.1"/>
    </source>
</evidence>
<reference evidence="3" key="1">
    <citation type="journal article" date="2019" name="Int. J. Syst. Evol. Microbiol.">
        <title>The Global Catalogue of Microorganisms (GCM) 10K type strain sequencing project: providing services to taxonomists for standard genome sequencing and annotation.</title>
        <authorList>
            <consortium name="The Broad Institute Genomics Platform"/>
            <consortium name="The Broad Institute Genome Sequencing Center for Infectious Disease"/>
            <person name="Wu L."/>
            <person name="Ma J."/>
        </authorList>
    </citation>
    <scope>NUCLEOTIDE SEQUENCE [LARGE SCALE GENOMIC DNA]</scope>
    <source>
        <strain evidence="3">CGMCC 4.7198</strain>
    </source>
</reference>
<sequence length="141" mass="14953">MLHRPRARAGVLRHARGDAGYTPIESLIRATLSITAGAMGFVAVARLKTQIDALEAGRPAPALLPEATIPWAAVAIAAGAFLLAAVIALAAVAWRIAAGAPVRPAAQTPRRAMTRSSRTWAHAWPRTRPATSWTSWCCSRL</sequence>
<dbReference type="RefSeq" id="WP_381255811.1">
    <property type="nucleotide sequence ID" value="NZ_JBHTBI010000014.1"/>
</dbReference>
<feature type="transmembrane region" description="Helical" evidence="1">
    <location>
        <begin position="67"/>
        <end position="94"/>
    </location>
</feature>